<evidence type="ECO:0000259" key="1">
    <source>
        <dbReference type="Pfam" id="PF24032"/>
    </source>
</evidence>
<reference evidence="2" key="1">
    <citation type="submission" date="2020-08" db="EMBL/GenBank/DDBJ databases">
        <title>Genome public.</title>
        <authorList>
            <person name="Liu C."/>
            <person name="Sun Q."/>
        </authorList>
    </citation>
    <scope>NUCLEOTIDE SEQUENCE</scope>
    <source>
        <strain evidence="2">NSJ-52</strain>
    </source>
</reference>
<dbReference type="InterPro" id="IPR056937">
    <property type="entry name" value="YqbQ/XkdQ"/>
</dbReference>
<dbReference type="AlphaFoldDB" id="A0A8J6J4L5"/>
<proteinExistence type="predicted"/>
<feature type="domain" description="YqbQ/XkdQ" evidence="1">
    <location>
        <begin position="33"/>
        <end position="320"/>
    </location>
</feature>
<dbReference type="Proteomes" id="UP000607645">
    <property type="component" value="Unassembled WGS sequence"/>
</dbReference>
<protein>
    <recommendedName>
        <fullName evidence="1">YqbQ/XkdQ domain-containing protein</fullName>
    </recommendedName>
</protein>
<name>A0A8J6J4L5_9FIRM</name>
<dbReference type="RefSeq" id="WP_186918469.1">
    <property type="nucleotide sequence ID" value="NZ_JACOPQ010000002.1"/>
</dbReference>
<accession>A0A8J6J4L5</accession>
<sequence length="335" mass="36266">MARFSGRGGDGLKVFVPTAAGRREITRLLTGYTWSGSIKRCAREFAFDMAASELDADLPRVDCPMGTAVSVEDGAGRAVFEGMVVYRKRTGGGAAISHRCLDEGRRLSACQGWYNWHGAPEAAVRQICADFGFTPGRIAATGAAVSRKFTGVACQKIINTLYTKAAETTGRRYVIRVEGKALSVLEKPVESDCILAPRQTIMHSSIAESIEKLVDSVAVYDEYGNKLRVVRDDDAVALYGLMERAVTQRRGADAAAEAGELLEDNGPAQTVTVECLGDLDLISGEAVVVRETSAGAAGLFWIDSDRHQWKNGQYVAKLDLNFRNLMDETNAGKEK</sequence>
<dbReference type="Pfam" id="PF24032">
    <property type="entry name" value="YQBQ"/>
    <property type="match status" value="1"/>
</dbReference>
<keyword evidence="3" id="KW-1185">Reference proteome</keyword>
<gene>
    <name evidence="2" type="ORF">H8S62_03490</name>
</gene>
<comment type="caution">
    <text evidence="2">The sequence shown here is derived from an EMBL/GenBank/DDBJ whole genome shotgun (WGS) entry which is preliminary data.</text>
</comment>
<evidence type="ECO:0000313" key="3">
    <source>
        <dbReference type="Proteomes" id="UP000607645"/>
    </source>
</evidence>
<evidence type="ECO:0000313" key="2">
    <source>
        <dbReference type="EMBL" id="MBC5736072.1"/>
    </source>
</evidence>
<organism evidence="2 3">
    <name type="scientific">Lawsonibacter faecis</name>
    <dbReference type="NCBI Taxonomy" id="2763052"/>
    <lineage>
        <taxon>Bacteria</taxon>
        <taxon>Bacillati</taxon>
        <taxon>Bacillota</taxon>
        <taxon>Clostridia</taxon>
        <taxon>Eubacteriales</taxon>
        <taxon>Oscillospiraceae</taxon>
        <taxon>Lawsonibacter</taxon>
    </lineage>
</organism>
<dbReference type="EMBL" id="JACOPQ010000002">
    <property type="protein sequence ID" value="MBC5736072.1"/>
    <property type="molecule type" value="Genomic_DNA"/>
</dbReference>